<dbReference type="Proteomes" id="UP000712281">
    <property type="component" value="Unassembled WGS sequence"/>
</dbReference>
<sequence length="92" mass="10268">MKLTQNLNRWMNSDGSPLQGKLAAGLIKETDQRERSRTWEAAGEGLNTICVTSHEGLAHNKAWQRADSWQPASSSIPDRSFPPMKQVPANHK</sequence>
<organism evidence="2 3">
    <name type="scientific">Brassica cretica</name>
    <name type="common">Mustard</name>
    <dbReference type="NCBI Taxonomy" id="69181"/>
    <lineage>
        <taxon>Eukaryota</taxon>
        <taxon>Viridiplantae</taxon>
        <taxon>Streptophyta</taxon>
        <taxon>Embryophyta</taxon>
        <taxon>Tracheophyta</taxon>
        <taxon>Spermatophyta</taxon>
        <taxon>Magnoliopsida</taxon>
        <taxon>eudicotyledons</taxon>
        <taxon>Gunneridae</taxon>
        <taxon>Pentapetalae</taxon>
        <taxon>rosids</taxon>
        <taxon>malvids</taxon>
        <taxon>Brassicales</taxon>
        <taxon>Brassicaceae</taxon>
        <taxon>Brassiceae</taxon>
        <taxon>Brassica</taxon>
    </lineage>
</organism>
<name>A0A8S9JAV3_BRACR</name>
<protein>
    <submittedName>
        <fullName evidence="2">Uncharacterized protein</fullName>
    </submittedName>
</protein>
<accession>A0A8S9JAV3</accession>
<comment type="caution">
    <text evidence="2">The sequence shown here is derived from an EMBL/GenBank/DDBJ whole genome shotgun (WGS) entry which is preliminary data.</text>
</comment>
<dbReference type="EMBL" id="QGKW02001660">
    <property type="protein sequence ID" value="KAF2578869.1"/>
    <property type="molecule type" value="Genomic_DNA"/>
</dbReference>
<reference evidence="2" key="1">
    <citation type="submission" date="2019-12" db="EMBL/GenBank/DDBJ databases">
        <title>Genome sequencing and annotation of Brassica cretica.</title>
        <authorList>
            <person name="Studholme D.J."/>
            <person name="Sarris P.F."/>
        </authorList>
    </citation>
    <scope>NUCLEOTIDE SEQUENCE</scope>
    <source>
        <strain evidence="2">PFS-001/15</strain>
        <tissue evidence="2">Leaf</tissue>
    </source>
</reference>
<evidence type="ECO:0000256" key="1">
    <source>
        <dbReference type="SAM" id="MobiDB-lite"/>
    </source>
</evidence>
<dbReference type="AlphaFoldDB" id="A0A8S9JAV3"/>
<gene>
    <name evidence="2" type="ORF">F2Q68_00005310</name>
</gene>
<evidence type="ECO:0000313" key="3">
    <source>
        <dbReference type="Proteomes" id="UP000712281"/>
    </source>
</evidence>
<feature type="region of interest" description="Disordered" evidence="1">
    <location>
        <begin position="64"/>
        <end position="92"/>
    </location>
</feature>
<proteinExistence type="predicted"/>
<evidence type="ECO:0000313" key="2">
    <source>
        <dbReference type="EMBL" id="KAF2578869.1"/>
    </source>
</evidence>